<dbReference type="PANTHER" id="PTHR32305">
    <property type="match status" value="1"/>
</dbReference>
<dbReference type="NCBIfam" id="TIGR01643">
    <property type="entry name" value="YD_repeat_2x"/>
    <property type="match status" value="1"/>
</dbReference>
<name>A0A7T7EZ05_9BACT</name>
<keyword evidence="4" id="KW-1185">Reference proteome</keyword>
<gene>
    <name evidence="3" type="ORF">G3M56_007380</name>
</gene>
<accession>A0A7T7EZ05</accession>
<feature type="domain" description="Teneurin-like YD-shell" evidence="2">
    <location>
        <begin position="1186"/>
        <end position="1325"/>
    </location>
</feature>
<dbReference type="Gene3D" id="2.180.10.10">
    <property type="entry name" value="RHS repeat-associated core"/>
    <property type="match status" value="3"/>
</dbReference>
<dbReference type="Pfam" id="PF25023">
    <property type="entry name" value="TEN_YD-shell"/>
    <property type="match status" value="1"/>
</dbReference>
<dbReference type="InterPro" id="IPR056823">
    <property type="entry name" value="TEN-like_YD-shell"/>
</dbReference>
<dbReference type="EMBL" id="CP066776">
    <property type="protein sequence ID" value="QQL43726.1"/>
    <property type="molecule type" value="Genomic_DNA"/>
</dbReference>
<organism evidence="3 4">
    <name type="scientific">Sulfuriroseicoccus oceanibius</name>
    <dbReference type="NCBI Taxonomy" id="2707525"/>
    <lineage>
        <taxon>Bacteria</taxon>
        <taxon>Pseudomonadati</taxon>
        <taxon>Verrucomicrobiota</taxon>
        <taxon>Verrucomicrobiia</taxon>
        <taxon>Verrucomicrobiales</taxon>
        <taxon>Verrucomicrobiaceae</taxon>
        <taxon>Sulfuriroseicoccus</taxon>
    </lineage>
</organism>
<dbReference type="InterPro" id="IPR031325">
    <property type="entry name" value="RHS_repeat"/>
</dbReference>
<dbReference type="NCBIfam" id="TIGR03696">
    <property type="entry name" value="Rhs_assc_core"/>
    <property type="match status" value="1"/>
</dbReference>
<keyword evidence="1" id="KW-0677">Repeat</keyword>
<dbReference type="InterPro" id="IPR050708">
    <property type="entry name" value="T6SS_VgrG/RHS"/>
</dbReference>
<protein>
    <recommendedName>
        <fullName evidence="2">Teneurin-like YD-shell domain-containing protein</fullName>
    </recommendedName>
</protein>
<dbReference type="RefSeq" id="WP_235203308.1">
    <property type="nucleotide sequence ID" value="NZ_CP066776.1"/>
</dbReference>
<dbReference type="InterPro" id="IPR006530">
    <property type="entry name" value="YD"/>
</dbReference>
<dbReference type="PANTHER" id="PTHR32305:SF15">
    <property type="entry name" value="PROTEIN RHSA-RELATED"/>
    <property type="match status" value="1"/>
</dbReference>
<evidence type="ECO:0000259" key="2">
    <source>
        <dbReference type="Pfam" id="PF25023"/>
    </source>
</evidence>
<dbReference type="Proteomes" id="UP000475117">
    <property type="component" value="Chromosome"/>
</dbReference>
<dbReference type="InterPro" id="IPR022385">
    <property type="entry name" value="Rhs_assc_core"/>
</dbReference>
<evidence type="ECO:0000256" key="1">
    <source>
        <dbReference type="ARBA" id="ARBA00022737"/>
    </source>
</evidence>
<dbReference type="Pfam" id="PF05593">
    <property type="entry name" value="RHS_repeat"/>
    <property type="match status" value="2"/>
</dbReference>
<sequence>MHATVTYASGGFDIEVRSLLNTAVEPTKRFEFRGSTNASGEKVFTLTTITDPQGAPVIAVHSLTESTNASGNKVLVSTDSLDGLVWRRQTLTYSEVPGEDPAKNYFIERVIEEQADTANSGQTGGWHVISHTLEQYRHYPKVVTPSSTHGKPDAGGTASAVMVPAVYEEPSLANRRLVACTTGYGSEAPRTTTYDYWSPVAGVGEYSDSFVHARLKSIMRPDGSWVYYEYAGGENSPVQTLTRYSSYLDYTIDEKEMAKKEVSTISDNGYKTVTYLGGVQVALSTITEYGTSDGGKAFVHSEWDGGAWDGTTSVEIPEYWSGPAGEDPVGGSGFTNDGRVWTTTARYSEDHADHNLAGRPKYTQHRDGTYTVYSYASAPNGGFIVTEDRGAGSKTAITDGSRTVTTYNAAMEVVAKVSSAINAGAVLELNRWEATATDRFGRPTTIVYNGDTTDTETKEYGCCGLAKHIARDGSITEYFRNPARRTYKTVTRRSAGGAPITTLSLRTGRTTNTSRLAGGETLFVSSSTKALNGELISTTSPDADGDESHEVTTYAIAYPASGGKVTTVTYPDDSQSITTTFRDGRTKSVSGSAVADRSMSYGTHTLNGGGIVTTTSLGGTSQATTTYYDALGRAIKSAEADGSETVTSYFDRSAPSGSRFKLKSVTDPDGLTVSYAYNAEGERTTVTQPTAGGTRITVTESDVVDGNTSGIGTAYRTTTTVNGKLITTNYRSADGLQAKSVTFAGTSTSIRTKPVDGAWTVISEKPDGTKSKQAYTDGQLASAATYAAGVDVSDPTGYTLLATHTYDHFGRATSSTDARIGATVINGYTPAGQPTSITSTDGTTTSFSYDNMGRRLTVDAPDTLDASGATLTNVTHTSYYPTGQVKATWGAQTYPRFYEYDEQGRMTALHTYQSAPTLDQTTAAAPAGSAKTTWSFSPQRGWLASKTYADGKGTSYTYTAAGRLATRAWAREVTAGVPLTTTYGYTAGQLTSVSYNDGGVTPNVTYTYDAYGRQTSVTNGVSTNTYAYDDTDFTLDTETIALDLDADGTADVTRVLDRNVDDYLRPQSISLLNEGILGPDGNPTTEHSIAYGYDAAGRLGSVSSGGDTFTYAYLANSNLLATVTGPVHTVTNTWENNRNVLDVKSNATNAVTPAVVSAYDYSVNEIGQRESLATSGSAFAQVRDLTWGYDALGQVVKEDDANSPAFDRGFAYDAIGNRTASVEGLTDPTDASATSYSANALNQYTAVGAAAPVHDADGNLTDDAGMNNGTSGDRNFVWNAENRLIEVKDESDGTTIATYAYDALGRRVHKSVSGGVNTAFIYDDWNVIAEYQLNTENFELVTSYVWGSDLSGSMQGAGGVGGLLSVHQHSTDPNTQSPVTDHFFPTYDGNGNISEYLDASGNVSVHLEYDAFGKVVKSTGTVDNFRYRFSTKPKDDEIGWYYYGYRYYDPITGRWPGRDPIMERGGYNLYSFLRSGGGDRVDYLGLATTAHAPSPDDYYNDVRYLKETAAAVAKQRKDHLDSLVQNGTPAGDDDKCVVVTILIRLPLRVSEWVDMTSDNPTGPAGRPVDPTGGRDYGHAGIAVGGAFYDIRAGSNIWWSDAEPHWDNPDLYYNRNTKGEVGLGDVQEYLDFVGGSDIVTIKVSVCEEEAAKIEAKASELQEGVYSVINSHCAALVCDSLNAGGAGLETVLPAALVDQAAALTHTCGENKDKPAEVSYSMNDDSTM</sequence>
<evidence type="ECO:0000313" key="4">
    <source>
        <dbReference type="Proteomes" id="UP000475117"/>
    </source>
</evidence>
<evidence type="ECO:0000313" key="3">
    <source>
        <dbReference type="EMBL" id="QQL43726.1"/>
    </source>
</evidence>
<proteinExistence type="predicted"/>
<dbReference type="KEGG" id="soa:G3M56_007380"/>
<reference evidence="3 4" key="1">
    <citation type="submission" date="2020-12" db="EMBL/GenBank/DDBJ databases">
        <title>Sulforoseuscoccus oceanibium gen. nov., sp. nov., a representative of the phylum Verrucomicrobia with special cytoplasmic membrane, and proposal of Sulforoseuscoccusaceae fam. nov.</title>
        <authorList>
            <person name="Xi F."/>
        </authorList>
    </citation>
    <scope>NUCLEOTIDE SEQUENCE [LARGE SCALE GENOMIC DNA]</scope>
    <source>
        <strain evidence="3 4">T37</strain>
    </source>
</reference>